<gene>
    <name evidence="2" type="ORF">NS331_08445</name>
</gene>
<dbReference type="Pfam" id="PF22262">
    <property type="entry name" value="DUF6950"/>
    <property type="match status" value="1"/>
</dbReference>
<dbReference type="InterPro" id="IPR053802">
    <property type="entry name" value="DUF6950"/>
</dbReference>
<proteinExistence type="predicted"/>
<evidence type="ECO:0000313" key="3">
    <source>
        <dbReference type="Proteomes" id="UP000072741"/>
    </source>
</evidence>
<keyword evidence="3" id="KW-1185">Reference proteome</keyword>
<evidence type="ECO:0000313" key="2">
    <source>
        <dbReference type="EMBL" id="KTT23235.1"/>
    </source>
</evidence>
<dbReference type="Proteomes" id="UP000072741">
    <property type="component" value="Unassembled WGS sequence"/>
</dbReference>
<sequence length="137" mass="14496">MNARRAVPFEYFQHDCAHVAADWVKLRTGHDALEPLRGSGAPLDGGSLLRALRFVRQAGAGAPARESFIAAGEFLLGPSRHGLTARRGDVVLARSGGRVGRVSGYSFGVCTGSHIVAPGTDRLEFLPITSAEAAWSL</sequence>
<evidence type="ECO:0000259" key="1">
    <source>
        <dbReference type="Pfam" id="PF22262"/>
    </source>
</evidence>
<name>A0A147H0R5_9BURK</name>
<dbReference type="AlphaFoldDB" id="A0A147H0R5"/>
<dbReference type="OrthoDB" id="8563195at2"/>
<reference evidence="2 3" key="1">
    <citation type="journal article" date="2016" name="Front. Microbiol.">
        <title>Genomic Resource of Rice Seed Associated Bacteria.</title>
        <authorList>
            <person name="Midha S."/>
            <person name="Bansal K."/>
            <person name="Sharma S."/>
            <person name="Kumar N."/>
            <person name="Patil P.P."/>
            <person name="Chaudhry V."/>
            <person name="Patil P.B."/>
        </authorList>
    </citation>
    <scope>NUCLEOTIDE SEQUENCE [LARGE SCALE GENOMIC DNA]</scope>
    <source>
        <strain evidence="2 3">NS331</strain>
    </source>
</reference>
<comment type="caution">
    <text evidence="2">The sequence shown here is derived from an EMBL/GenBank/DDBJ whole genome shotgun (WGS) entry which is preliminary data.</text>
</comment>
<dbReference type="EMBL" id="LDSL01000051">
    <property type="protein sequence ID" value="KTT23235.1"/>
    <property type="molecule type" value="Genomic_DNA"/>
</dbReference>
<organism evidence="2 3">
    <name type="scientific">Pseudacidovorax intermedius</name>
    <dbReference type="NCBI Taxonomy" id="433924"/>
    <lineage>
        <taxon>Bacteria</taxon>
        <taxon>Pseudomonadati</taxon>
        <taxon>Pseudomonadota</taxon>
        <taxon>Betaproteobacteria</taxon>
        <taxon>Burkholderiales</taxon>
        <taxon>Comamonadaceae</taxon>
        <taxon>Pseudacidovorax</taxon>
    </lineage>
</organism>
<feature type="domain" description="DUF6950" evidence="1">
    <location>
        <begin position="2"/>
        <end position="136"/>
    </location>
</feature>
<protein>
    <recommendedName>
        <fullName evidence="1">DUF6950 domain-containing protein</fullName>
    </recommendedName>
</protein>
<accession>A0A147H0R5</accession>